<dbReference type="KEGG" id="ptm:GSPATT00010964001"/>
<evidence type="ECO:0000313" key="2">
    <source>
        <dbReference type="Proteomes" id="UP000000600"/>
    </source>
</evidence>
<name>A0CVH9_PARTE</name>
<dbReference type="HOGENOM" id="CLU_3000557_0_0_1"/>
<evidence type="ECO:0000313" key="1">
    <source>
        <dbReference type="EMBL" id="CAK74796.1"/>
    </source>
</evidence>
<proteinExistence type="predicted"/>
<dbReference type="RefSeq" id="XP_001442193.1">
    <property type="nucleotide sequence ID" value="XM_001442156.1"/>
</dbReference>
<keyword evidence="2" id="KW-1185">Reference proteome</keyword>
<dbReference type="EMBL" id="CT868196">
    <property type="protein sequence ID" value="CAK74796.1"/>
    <property type="molecule type" value="Genomic_DNA"/>
</dbReference>
<dbReference type="GeneID" id="5027978"/>
<gene>
    <name evidence="1" type="ORF">GSPATT00010964001</name>
</gene>
<dbReference type="InParanoid" id="A0CVH9"/>
<accession>A0CVH9</accession>
<reference evidence="1 2" key="1">
    <citation type="journal article" date="2006" name="Nature">
        <title>Global trends of whole-genome duplications revealed by the ciliate Paramecium tetraurelia.</title>
        <authorList>
            <consortium name="Genoscope"/>
            <person name="Aury J.-M."/>
            <person name="Jaillon O."/>
            <person name="Duret L."/>
            <person name="Noel B."/>
            <person name="Jubin C."/>
            <person name="Porcel B.M."/>
            <person name="Segurens B."/>
            <person name="Daubin V."/>
            <person name="Anthouard V."/>
            <person name="Aiach N."/>
            <person name="Arnaiz O."/>
            <person name="Billaut A."/>
            <person name="Beisson J."/>
            <person name="Blanc I."/>
            <person name="Bouhouche K."/>
            <person name="Camara F."/>
            <person name="Duharcourt S."/>
            <person name="Guigo R."/>
            <person name="Gogendeau D."/>
            <person name="Katinka M."/>
            <person name="Keller A.-M."/>
            <person name="Kissmehl R."/>
            <person name="Klotz C."/>
            <person name="Koll F."/>
            <person name="Le Moue A."/>
            <person name="Lepere C."/>
            <person name="Malinsky S."/>
            <person name="Nowacki M."/>
            <person name="Nowak J.K."/>
            <person name="Plattner H."/>
            <person name="Poulain J."/>
            <person name="Ruiz F."/>
            <person name="Serrano V."/>
            <person name="Zagulski M."/>
            <person name="Dessen P."/>
            <person name="Betermier M."/>
            <person name="Weissenbach J."/>
            <person name="Scarpelli C."/>
            <person name="Schachter V."/>
            <person name="Sperling L."/>
            <person name="Meyer E."/>
            <person name="Cohen J."/>
            <person name="Wincker P."/>
        </authorList>
    </citation>
    <scope>NUCLEOTIDE SEQUENCE [LARGE SCALE GENOMIC DNA]</scope>
    <source>
        <strain evidence="1 2">Stock d4-2</strain>
    </source>
</reference>
<organism evidence="1 2">
    <name type="scientific">Paramecium tetraurelia</name>
    <dbReference type="NCBI Taxonomy" id="5888"/>
    <lineage>
        <taxon>Eukaryota</taxon>
        <taxon>Sar</taxon>
        <taxon>Alveolata</taxon>
        <taxon>Ciliophora</taxon>
        <taxon>Intramacronucleata</taxon>
        <taxon>Oligohymenophorea</taxon>
        <taxon>Peniculida</taxon>
        <taxon>Parameciidae</taxon>
        <taxon>Paramecium</taxon>
    </lineage>
</organism>
<dbReference type="AlphaFoldDB" id="A0CVH9"/>
<protein>
    <submittedName>
        <fullName evidence="1">Uncharacterized protein</fullName>
    </submittedName>
</protein>
<sequence length="57" mass="6830">MILYFIVRKQQKQIPKTQLDSSTHIEITQLEQKPQKSYQRMIKKQLKINIPNSSFDP</sequence>
<dbReference type="Proteomes" id="UP000000600">
    <property type="component" value="Unassembled WGS sequence"/>
</dbReference>